<dbReference type="EMBL" id="CM023476">
    <property type="protein sequence ID" value="KAH7941870.1"/>
    <property type="molecule type" value="Genomic_DNA"/>
</dbReference>
<gene>
    <name evidence="1" type="ORF">HPB49_018185</name>
</gene>
<reference evidence="1" key="1">
    <citation type="submission" date="2020-05" db="EMBL/GenBank/DDBJ databases">
        <title>Large-scale comparative analyses of tick genomes elucidate their genetic diversity and vector capacities.</title>
        <authorList>
            <person name="Jia N."/>
            <person name="Wang J."/>
            <person name="Shi W."/>
            <person name="Du L."/>
            <person name="Sun Y."/>
            <person name="Zhan W."/>
            <person name="Jiang J."/>
            <person name="Wang Q."/>
            <person name="Zhang B."/>
            <person name="Ji P."/>
            <person name="Sakyi L.B."/>
            <person name="Cui X."/>
            <person name="Yuan T."/>
            <person name="Jiang B."/>
            <person name="Yang W."/>
            <person name="Lam T.T.-Y."/>
            <person name="Chang Q."/>
            <person name="Ding S."/>
            <person name="Wang X."/>
            <person name="Zhu J."/>
            <person name="Ruan X."/>
            <person name="Zhao L."/>
            <person name="Wei J."/>
            <person name="Que T."/>
            <person name="Du C."/>
            <person name="Cheng J."/>
            <person name="Dai P."/>
            <person name="Han X."/>
            <person name="Huang E."/>
            <person name="Gao Y."/>
            <person name="Liu J."/>
            <person name="Shao H."/>
            <person name="Ye R."/>
            <person name="Li L."/>
            <person name="Wei W."/>
            <person name="Wang X."/>
            <person name="Wang C."/>
            <person name="Yang T."/>
            <person name="Huo Q."/>
            <person name="Li W."/>
            <person name="Guo W."/>
            <person name="Chen H."/>
            <person name="Zhou L."/>
            <person name="Ni X."/>
            <person name="Tian J."/>
            <person name="Zhou Y."/>
            <person name="Sheng Y."/>
            <person name="Liu T."/>
            <person name="Pan Y."/>
            <person name="Xia L."/>
            <person name="Li J."/>
            <person name="Zhao F."/>
            <person name="Cao W."/>
        </authorList>
    </citation>
    <scope>NUCLEOTIDE SEQUENCE</scope>
    <source>
        <strain evidence="1">Dsil-2018</strain>
    </source>
</reference>
<name>A0ACB8CGK5_DERSI</name>
<evidence type="ECO:0000313" key="2">
    <source>
        <dbReference type="Proteomes" id="UP000821865"/>
    </source>
</evidence>
<sequence length="519" mass="57557">MANALRNTDADKTHQSSTEASEDEDMEIRESQGPLPAAEENEEDSEPWINVTSRARRRRLQTRSTTPQLSQTPPKPVLRQSRPVMRKPRQPPLPADDYKLAVRPRNGLQLNKVSPGKLVDAITNEAKLQIGYTGFKIRIDEDQNILVLSTASEATASALSKMQKITIGATTYDIASYGISPDNSCKGVIYNIDHDTTPEMLLKRIESPGYEALTCRRLGNTTTMVITFLGKTVPYYIEFSGLLLRCYLYKRTVPHCRTCNETGHREDVCPRPPATPKCRECGTSLATEQHECHPRCSLCGGNHPTAAKTCPNRFLPPVNRRKPQQALRAGSSSPTPRGERSASRKSRSPKRRGAVLERSSSRPRSGSGSRRRTSSRRRTPSHGRTSSRGRSASGRRGSKGAAQVTQQKVEEIVAKAIQSLQTSLQATMQQQLTAIQQSAAQQQQFATQQQHSNTEMAERIMRLEERILALEARQSRRPKKAAHQALPDLPDSLGSPEPHLVRASPPLNNQDGSSSTYMQ</sequence>
<comment type="caution">
    <text evidence="1">The sequence shown here is derived from an EMBL/GenBank/DDBJ whole genome shotgun (WGS) entry which is preliminary data.</text>
</comment>
<keyword evidence="2" id="KW-1185">Reference proteome</keyword>
<proteinExistence type="predicted"/>
<organism evidence="1 2">
    <name type="scientific">Dermacentor silvarum</name>
    <name type="common">Tick</name>
    <dbReference type="NCBI Taxonomy" id="543639"/>
    <lineage>
        <taxon>Eukaryota</taxon>
        <taxon>Metazoa</taxon>
        <taxon>Ecdysozoa</taxon>
        <taxon>Arthropoda</taxon>
        <taxon>Chelicerata</taxon>
        <taxon>Arachnida</taxon>
        <taxon>Acari</taxon>
        <taxon>Parasitiformes</taxon>
        <taxon>Ixodida</taxon>
        <taxon>Ixodoidea</taxon>
        <taxon>Ixodidae</taxon>
        <taxon>Rhipicephalinae</taxon>
        <taxon>Dermacentor</taxon>
    </lineage>
</organism>
<protein>
    <submittedName>
        <fullName evidence="1">Uncharacterized protein</fullName>
    </submittedName>
</protein>
<evidence type="ECO:0000313" key="1">
    <source>
        <dbReference type="EMBL" id="KAH7941870.1"/>
    </source>
</evidence>
<dbReference type="Proteomes" id="UP000821865">
    <property type="component" value="Chromosome 7"/>
</dbReference>
<accession>A0ACB8CGK5</accession>